<sequence>MKVFSWGANSHGQLSQGHTEDLVLPTELLSCPVSASEIASITGGGGHSLLVTKNGHIYSSGSNDRGESCGETKVKLNFTEIFFSSHRIVQATCGWDFSLALTDNGQVFTWGSNSFGQLGVSYITKSSCPVEVFIGETDSNLDQQIPSPVTQVAAGIRHCVVLTENNEVYTWGAGRKGQLGFLDSDKCLSKSEKPVKLTGLKNPVQVIAGSFHSGVLTDTGGIYIWGCNKYGQSTQLKSKMLPLPTEIPVNNFPLLTDDFIKELHSGWSHLLVLTKNCQLISWGRCDYGQLGRPVLQTANGGNYDPIPQTIKALDKCVCKVFCGAEHNIVIVAGGKLLCWGWNEHGMCGNGDEINQPTPVPCLIADEFHTLTAGCGTGHSFAIVNV</sequence>
<feature type="repeat" description="RCC1" evidence="3">
    <location>
        <begin position="334"/>
        <end position="385"/>
    </location>
</feature>
<dbReference type="Proteomes" id="UP000597762">
    <property type="component" value="Unassembled WGS sequence"/>
</dbReference>
<dbReference type="PANTHER" id="PTHR45982:SF8">
    <property type="entry name" value="E3 UBIQUITIN-PROTEIN LIGASE HERC2-LIKE PROTEIN-RELATED"/>
    <property type="match status" value="1"/>
</dbReference>
<proteinExistence type="predicted"/>
<dbReference type="InterPro" id="IPR000408">
    <property type="entry name" value="Reg_chr_condens"/>
</dbReference>
<dbReference type="InterPro" id="IPR009091">
    <property type="entry name" value="RCC1/BLIP-II"/>
</dbReference>
<dbReference type="PRINTS" id="PR00633">
    <property type="entry name" value="RCCNDNSATION"/>
</dbReference>
<dbReference type="PROSITE" id="PS00626">
    <property type="entry name" value="RCC1_2"/>
    <property type="match status" value="1"/>
</dbReference>
<dbReference type="GO" id="GO:0005085">
    <property type="term" value="F:guanyl-nucleotide exchange factor activity"/>
    <property type="evidence" value="ECO:0007669"/>
    <property type="project" value="TreeGrafter"/>
</dbReference>
<evidence type="ECO:0000313" key="5">
    <source>
        <dbReference type="EMBL" id="CAE1250868.1"/>
    </source>
</evidence>
<accession>A0A812BUP0</accession>
<keyword evidence="6" id="KW-1185">Reference proteome</keyword>
<dbReference type="AlphaFoldDB" id="A0A812BUP0"/>
<evidence type="ECO:0000256" key="1">
    <source>
        <dbReference type="ARBA" id="ARBA00022658"/>
    </source>
</evidence>
<dbReference type="InterPro" id="IPR051553">
    <property type="entry name" value="Ran_GTPase-activating"/>
</dbReference>
<reference evidence="5" key="1">
    <citation type="submission" date="2021-01" db="EMBL/GenBank/DDBJ databases">
        <authorList>
            <person name="Li R."/>
            <person name="Bekaert M."/>
        </authorList>
    </citation>
    <scope>NUCLEOTIDE SEQUENCE</scope>
    <source>
        <strain evidence="5">Farmed</strain>
    </source>
</reference>
<dbReference type="Pfam" id="PF25390">
    <property type="entry name" value="WD40_RLD"/>
    <property type="match status" value="1"/>
</dbReference>
<evidence type="ECO:0000256" key="3">
    <source>
        <dbReference type="PROSITE-ProRule" id="PRU00235"/>
    </source>
</evidence>
<feature type="repeat" description="RCC1" evidence="3">
    <location>
        <begin position="105"/>
        <end position="165"/>
    </location>
</feature>
<protein>
    <submittedName>
        <fullName evidence="5">SERGEF</fullName>
    </submittedName>
</protein>
<feature type="repeat" description="RCC1" evidence="3">
    <location>
        <begin position="277"/>
        <end position="333"/>
    </location>
</feature>
<dbReference type="Gene3D" id="2.130.10.30">
    <property type="entry name" value="Regulator of chromosome condensation 1/beta-lactamase-inhibitor protein II"/>
    <property type="match status" value="2"/>
</dbReference>
<gene>
    <name evidence="5" type="ORF">SPHA_27296</name>
</gene>
<dbReference type="OrthoDB" id="10256179at2759"/>
<feature type="repeat" description="RCC1" evidence="3">
    <location>
        <begin position="220"/>
        <end position="276"/>
    </location>
</feature>
<name>A0A812BUP0_ACAPH</name>
<dbReference type="EMBL" id="CAHIKZ030001053">
    <property type="protein sequence ID" value="CAE1250868.1"/>
    <property type="molecule type" value="Genomic_DNA"/>
</dbReference>
<comment type="caution">
    <text evidence="5">The sequence shown here is derived from an EMBL/GenBank/DDBJ whole genome shotgun (WGS) entry which is preliminary data.</text>
</comment>
<keyword evidence="1" id="KW-0344">Guanine-nucleotide releasing factor</keyword>
<dbReference type="InterPro" id="IPR058923">
    <property type="entry name" value="RCC1-like_dom"/>
</dbReference>
<feature type="repeat" description="RCC1" evidence="3">
    <location>
        <begin position="166"/>
        <end position="219"/>
    </location>
</feature>
<dbReference type="SUPFAM" id="SSF50985">
    <property type="entry name" value="RCC1/BLIP-II"/>
    <property type="match status" value="1"/>
</dbReference>
<evidence type="ECO:0000256" key="2">
    <source>
        <dbReference type="ARBA" id="ARBA00022737"/>
    </source>
</evidence>
<evidence type="ECO:0000259" key="4">
    <source>
        <dbReference type="Pfam" id="PF25390"/>
    </source>
</evidence>
<evidence type="ECO:0000313" key="6">
    <source>
        <dbReference type="Proteomes" id="UP000597762"/>
    </source>
</evidence>
<dbReference type="PANTHER" id="PTHR45982">
    <property type="entry name" value="REGULATOR OF CHROMOSOME CONDENSATION"/>
    <property type="match status" value="1"/>
</dbReference>
<organism evidence="5 6">
    <name type="scientific">Acanthosepion pharaonis</name>
    <name type="common">Pharaoh cuttlefish</name>
    <name type="synonym">Sepia pharaonis</name>
    <dbReference type="NCBI Taxonomy" id="158019"/>
    <lineage>
        <taxon>Eukaryota</taxon>
        <taxon>Metazoa</taxon>
        <taxon>Spiralia</taxon>
        <taxon>Lophotrochozoa</taxon>
        <taxon>Mollusca</taxon>
        <taxon>Cephalopoda</taxon>
        <taxon>Coleoidea</taxon>
        <taxon>Decapodiformes</taxon>
        <taxon>Sepiida</taxon>
        <taxon>Sepiina</taxon>
        <taxon>Sepiidae</taxon>
        <taxon>Acanthosepion</taxon>
    </lineage>
</organism>
<dbReference type="GO" id="GO:0005737">
    <property type="term" value="C:cytoplasm"/>
    <property type="evidence" value="ECO:0007669"/>
    <property type="project" value="TreeGrafter"/>
</dbReference>
<feature type="domain" description="RCC1-like" evidence="4">
    <location>
        <begin position="2"/>
        <end position="381"/>
    </location>
</feature>
<keyword evidence="2" id="KW-0677">Repeat</keyword>
<feature type="repeat" description="RCC1" evidence="3">
    <location>
        <begin position="1"/>
        <end position="54"/>
    </location>
</feature>
<dbReference type="PROSITE" id="PS50012">
    <property type="entry name" value="RCC1_3"/>
    <property type="match status" value="6"/>
</dbReference>